<name>A0ACB9HCY0_9ASTR</name>
<dbReference type="Proteomes" id="UP001056120">
    <property type="component" value="Linkage Group LG12"/>
</dbReference>
<dbReference type="EMBL" id="CM042029">
    <property type="protein sequence ID" value="KAI3793412.1"/>
    <property type="molecule type" value="Genomic_DNA"/>
</dbReference>
<evidence type="ECO:0000313" key="1">
    <source>
        <dbReference type="EMBL" id="KAI3793412.1"/>
    </source>
</evidence>
<reference evidence="2" key="1">
    <citation type="journal article" date="2022" name="Mol. Ecol. Resour.">
        <title>The genomes of chicory, endive, great burdock and yacon provide insights into Asteraceae palaeo-polyploidization history and plant inulin production.</title>
        <authorList>
            <person name="Fan W."/>
            <person name="Wang S."/>
            <person name="Wang H."/>
            <person name="Wang A."/>
            <person name="Jiang F."/>
            <person name="Liu H."/>
            <person name="Zhao H."/>
            <person name="Xu D."/>
            <person name="Zhang Y."/>
        </authorList>
    </citation>
    <scope>NUCLEOTIDE SEQUENCE [LARGE SCALE GENOMIC DNA]</scope>
    <source>
        <strain evidence="2">cv. Yunnan</strain>
    </source>
</reference>
<protein>
    <submittedName>
        <fullName evidence="1">Uncharacterized protein</fullName>
    </submittedName>
</protein>
<accession>A0ACB9HCY0</accession>
<gene>
    <name evidence="1" type="ORF">L1987_36031</name>
</gene>
<proteinExistence type="predicted"/>
<reference evidence="1 2" key="2">
    <citation type="journal article" date="2022" name="Mol. Ecol. Resour.">
        <title>The genomes of chicory, endive, great burdock and yacon provide insights into Asteraceae paleo-polyploidization history and plant inulin production.</title>
        <authorList>
            <person name="Fan W."/>
            <person name="Wang S."/>
            <person name="Wang H."/>
            <person name="Wang A."/>
            <person name="Jiang F."/>
            <person name="Liu H."/>
            <person name="Zhao H."/>
            <person name="Xu D."/>
            <person name="Zhang Y."/>
        </authorList>
    </citation>
    <scope>NUCLEOTIDE SEQUENCE [LARGE SCALE GENOMIC DNA]</scope>
    <source>
        <strain evidence="2">cv. Yunnan</strain>
        <tissue evidence="1">Leaves</tissue>
    </source>
</reference>
<organism evidence="1 2">
    <name type="scientific">Smallanthus sonchifolius</name>
    <dbReference type="NCBI Taxonomy" id="185202"/>
    <lineage>
        <taxon>Eukaryota</taxon>
        <taxon>Viridiplantae</taxon>
        <taxon>Streptophyta</taxon>
        <taxon>Embryophyta</taxon>
        <taxon>Tracheophyta</taxon>
        <taxon>Spermatophyta</taxon>
        <taxon>Magnoliopsida</taxon>
        <taxon>eudicotyledons</taxon>
        <taxon>Gunneridae</taxon>
        <taxon>Pentapetalae</taxon>
        <taxon>asterids</taxon>
        <taxon>campanulids</taxon>
        <taxon>Asterales</taxon>
        <taxon>Asteraceae</taxon>
        <taxon>Asteroideae</taxon>
        <taxon>Heliantheae alliance</taxon>
        <taxon>Millerieae</taxon>
        <taxon>Smallanthus</taxon>
    </lineage>
</organism>
<comment type="caution">
    <text evidence="1">The sequence shown here is derived from an EMBL/GenBank/DDBJ whole genome shotgun (WGS) entry which is preliminary data.</text>
</comment>
<keyword evidence="2" id="KW-1185">Reference proteome</keyword>
<evidence type="ECO:0000313" key="2">
    <source>
        <dbReference type="Proteomes" id="UP001056120"/>
    </source>
</evidence>
<sequence length="442" mass="48729">MGKKGSWLSAVKNALSPSDHKDKKDKKSHKKSSKKYWFGKQRSLDKDFSKTETALVNPVSFSPPTEAKLTEAENEQSKHAYSVAYATAVAAEAAVAAAHAAAEVVRLTSTTRLPAKPTEETAATKIQAAYRGHLARRALRAVRGLGRLKSLIQGQSVKRQAISTLKCMQTLARVQSEVRSRRILMSQENQVLQQLLLKHEKELNNIRSSLGNTWDDSRKSKEETEASLQCKQEAAICRERALAYAHTHQQMWKNSTKSPNPTFLDPNNPHWGWSWLERWMAARPWETQSIPGKESSAGETGKRVSRPPSRQSSSTPPTRAPSSSSRVRPESQKGSVDDDSRSFYSVQSDRNRRHSRASSVCDNESLESSPAVPNYMASTKSTKARSRMASPVHSPSPLVSGRKGSSEKGSVAGSAKKRLSFSGSPARTAKRFVEPLMMGSNS</sequence>